<sequence>MRIENRMNKIFPQAFFDKVQRLCAAYQQAALTLTTLTATLLWCVAANVATAADVHIVNYRFSQSKTVPLLRLEGIILRGDVEKYKTALERVLGCSADECGPDGTGVRAVVSLDSSGGSLLEGIALAEAFREDAVATVIEADQSCLSACALAFLGGTGVWSTGGIGYFRDRTIEPGAKLGFHSPFFPSSKVSQILEEKQVTNLLDLTRMSISKFAGHLNRFGINPLVFDAIIEMGQDEYFMIDRAERLYYTNTTLPQFPPHLLGVSSNDAIRNVCARLIAEFYKIPLEQGQNYLGDARMEDVSRDQADRVISGFPVDESPYVLSACGVPKDNRSEIASTVFLYRSGSDAAYLESFLKYQNATEQGWSSVSPGKNIGPVMNTLNHFMIPASTDLMGLPASISDYIASQRYASASGPMPQRSSGNGANLLFDATDARSWVYGDVIITERVGTAQLYRDLKEEADGSFIDLALSRDFDNSFVRSGHYGMNGNAFYWAAFVQGNQSYMLRVEYNHPGKDIRPDENKITKAFACSTDFSGVRLPCFH</sequence>
<dbReference type="InterPro" id="IPR029045">
    <property type="entry name" value="ClpP/crotonase-like_dom_sf"/>
</dbReference>
<dbReference type="Proteomes" id="UP000441586">
    <property type="component" value="Unassembled WGS sequence"/>
</dbReference>
<reference evidence="1 2" key="1">
    <citation type="submission" date="2019-12" db="EMBL/GenBank/DDBJ databases">
        <authorList>
            <person name="Zhang Y.-J."/>
        </authorList>
    </citation>
    <scope>NUCLEOTIDE SEQUENCE [LARGE SCALE GENOMIC DNA]</scope>
    <source>
        <strain evidence="1 2">H18S-6</strain>
    </source>
</reference>
<organism evidence="1 2">
    <name type="scientific">Parasedimentitalea maritima</name>
    <dbReference type="NCBI Taxonomy" id="2578117"/>
    <lineage>
        <taxon>Bacteria</taxon>
        <taxon>Pseudomonadati</taxon>
        <taxon>Pseudomonadota</taxon>
        <taxon>Alphaproteobacteria</taxon>
        <taxon>Rhodobacterales</taxon>
        <taxon>Paracoccaceae</taxon>
        <taxon>Parasedimentitalea</taxon>
    </lineage>
</organism>
<dbReference type="RefSeq" id="WP_158980190.1">
    <property type="nucleotide sequence ID" value="NZ_WSFO01000008.1"/>
</dbReference>
<proteinExistence type="predicted"/>
<protein>
    <submittedName>
        <fullName evidence="1">Uncharacterized protein</fullName>
    </submittedName>
</protein>
<dbReference type="SUPFAM" id="SSF52096">
    <property type="entry name" value="ClpP/crotonase"/>
    <property type="match status" value="1"/>
</dbReference>
<dbReference type="AlphaFoldDB" id="A0A6A4RG98"/>
<evidence type="ECO:0000313" key="2">
    <source>
        <dbReference type="Proteomes" id="UP000441586"/>
    </source>
</evidence>
<name>A0A6A4RG98_9RHOB</name>
<comment type="caution">
    <text evidence="1">The sequence shown here is derived from an EMBL/GenBank/DDBJ whole genome shotgun (WGS) entry which is preliminary data.</text>
</comment>
<accession>A0A6A4RG98</accession>
<gene>
    <name evidence="1" type="ORF">GP644_14835</name>
</gene>
<evidence type="ECO:0000313" key="1">
    <source>
        <dbReference type="EMBL" id="KAE9629034.1"/>
    </source>
</evidence>
<dbReference type="EMBL" id="WSFO01000008">
    <property type="protein sequence ID" value="KAE9629034.1"/>
    <property type="molecule type" value="Genomic_DNA"/>
</dbReference>